<keyword evidence="5" id="KW-0762">Sugar transport</keyword>
<dbReference type="InterPro" id="IPR054765">
    <property type="entry name" value="SLBB_dom"/>
</dbReference>
<evidence type="ECO:0000256" key="6">
    <source>
        <dbReference type="ARBA" id="ARBA00022692"/>
    </source>
</evidence>
<keyword evidence="8" id="KW-0625">Polysaccharide transport</keyword>
<dbReference type="PANTHER" id="PTHR33619:SF3">
    <property type="entry name" value="POLYSACCHARIDE EXPORT PROTEIN GFCE-RELATED"/>
    <property type="match status" value="1"/>
</dbReference>
<evidence type="ECO:0000259" key="17">
    <source>
        <dbReference type="Pfam" id="PF22461"/>
    </source>
</evidence>
<evidence type="ECO:0000256" key="11">
    <source>
        <dbReference type="ARBA" id="ARBA00023136"/>
    </source>
</evidence>
<feature type="domain" description="Polysaccharide export protein N-terminal" evidence="16">
    <location>
        <begin position="44"/>
        <end position="142"/>
    </location>
</feature>
<dbReference type="STRING" id="1121899.GCA_000430025_00315"/>
<keyword evidence="10" id="KW-0626">Porin</keyword>
<evidence type="ECO:0000256" key="5">
    <source>
        <dbReference type="ARBA" id="ARBA00022597"/>
    </source>
</evidence>
<evidence type="ECO:0000256" key="4">
    <source>
        <dbReference type="ARBA" id="ARBA00022452"/>
    </source>
</evidence>
<evidence type="ECO:0000313" key="18">
    <source>
        <dbReference type="EMBL" id="KGO89391.1"/>
    </source>
</evidence>
<dbReference type="InterPro" id="IPR049712">
    <property type="entry name" value="Poly_export"/>
</dbReference>
<dbReference type="Gene3D" id="3.30.1950.10">
    <property type="entry name" value="wza like domain"/>
    <property type="match status" value="1"/>
</dbReference>
<dbReference type="EMBL" id="JRLW01000009">
    <property type="protein sequence ID" value="KGO89391.1"/>
    <property type="molecule type" value="Genomic_DNA"/>
</dbReference>
<sequence>MLFPKFKIYFLVFFAFMFVSCVSKKDMVYLYNSDGASKTESGKTDYEPVLQNDDILSITVSAENPEVAAPYNLKAVSVSNVNGAVASQATSLDNYIIDKNGEIEFPQLGKIKLAGLTRNEAVDKLKTILSEYITNPTIHMRIVNFKISVIGEVNNPGVHRVNSERITLLEALSLSGDLSIFGKRKNIMVIRESEGAKSIAKVDITDANFLNSDYYYLKQNDVVYVEPNGARRNSAIIGPNITVGLSVLSFAIGVILLITR</sequence>
<evidence type="ECO:0000256" key="9">
    <source>
        <dbReference type="ARBA" id="ARBA00023065"/>
    </source>
</evidence>
<keyword evidence="7" id="KW-0732">Signal</keyword>
<feature type="transmembrane region" description="Helical" evidence="15">
    <location>
        <begin position="241"/>
        <end position="259"/>
    </location>
</feature>
<evidence type="ECO:0008006" key="20">
    <source>
        <dbReference type="Google" id="ProtNLM"/>
    </source>
</evidence>
<keyword evidence="19" id="KW-1185">Reference proteome</keyword>
<keyword evidence="13" id="KW-0998">Cell outer membrane</keyword>
<evidence type="ECO:0000313" key="19">
    <source>
        <dbReference type="Proteomes" id="UP000030121"/>
    </source>
</evidence>
<dbReference type="Pfam" id="PF02563">
    <property type="entry name" value="Poly_export"/>
    <property type="match status" value="1"/>
</dbReference>
<keyword evidence="15" id="KW-1133">Transmembrane helix</keyword>
<protein>
    <recommendedName>
        <fullName evidence="20">Sugar transporter</fullName>
    </recommendedName>
</protein>
<evidence type="ECO:0000259" key="16">
    <source>
        <dbReference type="Pfam" id="PF02563"/>
    </source>
</evidence>
<dbReference type="OrthoDB" id="662756at2"/>
<comment type="similarity">
    <text evidence="2">Belongs to the BexD/CtrA/VexA family.</text>
</comment>
<keyword evidence="3" id="KW-0813">Transport</keyword>
<dbReference type="GO" id="GO:0006811">
    <property type="term" value="P:monoatomic ion transport"/>
    <property type="evidence" value="ECO:0007669"/>
    <property type="project" value="UniProtKB-KW"/>
</dbReference>
<dbReference type="eggNOG" id="COG1596">
    <property type="taxonomic scope" value="Bacteria"/>
</dbReference>
<evidence type="ECO:0000256" key="7">
    <source>
        <dbReference type="ARBA" id="ARBA00022729"/>
    </source>
</evidence>
<dbReference type="GO" id="GO:0009279">
    <property type="term" value="C:cell outer membrane"/>
    <property type="evidence" value="ECO:0007669"/>
    <property type="project" value="UniProtKB-SubCell"/>
</dbReference>
<organism evidence="18 19">
    <name type="scientific">Flavobacterium suncheonense GH29-5 = DSM 17707</name>
    <dbReference type="NCBI Taxonomy" id="1121899"/>
    <lineage>
        <taxon>Bacteria</taxon>
        <taxon>Pseudomonadati</taxon>
        <taxon>Bacteroidota</taxon>
        <taxon>Flavobacteriia</taxon>
        <taxon>Flavobacteriales</taxon>
        <taxon>Flavobacteriaceae</taxon>
        <taxon>Flavobacterium</taxon>
    </lineage>
</organism>
<dbReference type="Proteomes" id="UP000030121">
    <property type="component" value="Unassembled WGS sequence"/>
</dbReference>
<keyword evidence="6 15" id="KW-0812">Transmembrane</keyword>
<evidence type="ECO:0000256" key="15">
    <source>
        <dbReference type="SAM" id="Phobius"/>
    </source>
</evidence>
<keyword evidence="12" id="KW-0564">Palmitate</keyword>
<evidence type="ECO:0000256" key="8">
    <source>
        <dbReference type="ARBA" id="ARBA00023047"/>
    </source>
</evidence>
<evidence type="ECO:0000256" key="14">
    <source>
        <dbReference type="ARBA" id="ARBA00023288"/>
    </source>
</evidence>
<evidence type="ECO:0000256" key="3">
    <source>
        <dbReference type="ARBA" id="ARBA00022448"/>
    </source>
</evidence>
<evidence type="ECO:0000256" key="2">
    <source>
        <dbReference type="ARBA" id="ARBA00009450"/>
    </source>
</evidence>
<keyword evidence="4" id="KW-1134">Transmembrane beta strand</keyword>
<evidence type="ECO:0000256" key="12">
    <source>
        <dbReference type="ARBA" id="ARBA00023139"/>
    </source>
</evidence>
<dbReference type="InterPro" id="IPR003715">
    <property type="entry name" value="Poly_export_N"/>
</dbReference>
<name>A0A0A2MCM8_9FLAO</name>
<keyword evidence="14" id="KW-0449">Lipoprotein</keyword>
<gene>
    <name evidence="18" type="ORF">Q764_08405</name>
</gene>
<keyword evidence="9" id="KW-0406">Ion transport</keyword>
<evidence type="ECO:0000256" key="13">
    <source>
        <dbReference type="ARBA" id="ARBA00023237"/>
    </source>
</evidence>
<evidence type="ECO:0000256" key="1">
    <source>
        <dbReference type="ARBA" id="ARBA00004571"/>
    </source>
</evidence>
<dbReference type="GO" id="GO:0015288">
    <property type="term" value="F:porin activity"/>
    <property type="evidence" value="ECO:0007669"/>
    <property type="project" value="UniProtKB-KW"/>
</dbReference>
<dbReference type="Pfam" id="PF22461">
    <property type="entry name" value="SLBB_2"/>
    <property type="match status" value="1"/>
</dbReference>
<dbReference type="PANTHER" id="PTHR33619">
    <property type="entry name" value="POLYSACCHARIDE EXPORT PROTEIN GFCE-RELATED"/>
    <property type="match status" value="1"/>
</dbReference>
<comment type="caution">
    <text evidence="18">The sequence shown here is derived from an EMBL/GenBank/DDBJ whole genome shotgun (WGS) entry which is preliminary data.</text>
</comment>
<proteinExistence type="inferred from homology"/>
<dbReference type="GO" id="GO:0015159">
    <property type="term" value="F:polysaccharide transmembrane transporter activity"/>
    <property type="evidence" value="ECO:0007669"/>
    <property type="project" value="InterPro"/>
</dbReference>
<comment type="subcellular location">
    <subcellularLocation>
        <location evidence="1">Cell outer membrane</location>
        <topology evidence="1">Multi-pass membrane protein</topology>
    </subcellularLocation>
</comment>
<reference evidence="18 19" key="1">
    <citation type="submission" date="2013-09" db="EMBL/GenBank/DDBJ databases">
        <authorList>
            <person name="Zeng Z."/>
            <person name="Chen C."/>
        </authorList>
    </citation>
    <scope>NUCLEOTIDE SEQUENCE [LARGE SCALE GENOMIC DNA]</scope>
    <source>
        <strain evidence="18 19">GH29-5</strain>
    </source>
</reference>
<dbReference type="GO" id="GO:0046930">
    <property type="term" value="C:pore complex"/>
    <property type="evidence" value="ECO:0007669"/>
    <property type="project" value="UniProtKB-KW"/>
</dbReference>
<keyword evidence="11 15" id="KW-0472">Membrane</keyword>
<dbReference type="PROSITE" id="PS51257">
    <property type="entry name" value="PROKAR_LIPOPROTEIN"/>
    <property type="match status" value="1"/>
</dbReference>
<feature type="domain" description="SLBB" evidence="17">
    <location>
        <begin position="146"/>
        <end position="225"/>
    </location>
</feature>
<dbReference type="AlphaFoldDB" id="A0A0A2MCM8"/>
<evidence type="ECO:0000256" key="10">
    <source>
        <dbReference type="ARBA" id="ARBA00023114"/>
    </source>
</evidence>
<accession>A0A0A2MCM8</accession>